<reference evidence="4" key="1">
    <citation type="submission" date="2021-04" db="EMBL/GenBank/DDBJ databases">
        <title>Genomic sequence of Actinosynnema pretiosum subsp. pretiosum ATCC 31280 (C-14919).</title>
        <authorList>
            <person name="Bai L."/>
            <person name="Wang X."/>
            <person name="Xiao Y."/>
        </authorList>
    </citation>
    <scope>NUCLEOTIDE SEQUENCE</scope>
    <source>
        <strain evidence="4">ATCC 31280</strain>
    </source>
</reference>
<dbReference type="Pfam" id="PF14016">
    <property type="entry name" value="DUF4232"/>
    <property type="match status" value="1"/>
</dbReference>
<dbReference type="PROSITE" id="PS51257">
    <property type="entry name" value="PROKAR_LIPOPROTEIN"/>
    <property type="match status" value="1"/>
</dbReference>
<proteinExistence type="predicted"/>
<feature type="region of interest" description="Disordered" evidence="1">
    <location>
        <begin position="177"/>
        <end position="197"/>
    </location>
</feature>
<name>A0AA45R178_9PSEU</name>
<evidence type="ECO:0000313" key="4">
    <source>
        <dbReference type="EMBL" id="QUF01427.1"/>
    </source>
</evidence>
<sequence length="224" mass="21718">MRRRLIAVCGVALAGVLAACGGGARPAAEQGELTGALTTEAAPSSAATGSSGPGASVEGAPNSADPGGGADPVPPSEPGGQPPGAGGRCTAASLTGRFQPTDAGAGNRHGMFVVTNTGDRTCTLTGYSGLQLLDAAGGPVPTDLVRTGRPAPEPVVVEPGASASADLRWTVVPTGDEPVEGPCEPQPASAAAIPPDETQPLTVTWPGGPVCGGGKIEISPFRAA</sequence>
<feature type="region of interest" description="Disordered" evidence="1">
    <location>
        <begin position="24"/>
        <end position="92"/>
    </location>
</feature>
<keyword evidence="2" id="KW-0732">Signal</keyword>
<feature type="domain" description="DUF4232" evidence="3">
    <location>
        <begin position="89"/>
        <end position="221"/>
    </location>
</feature>
<dbReference type="InterPro" id="IPR025326">
    <property type="entry name" value="DUF4232"/>
</dbReference>
<dbReference type="Proteomes" id="UP000677152">
    <property type="component" value="Chromosome"/>
</dbReference>
<protein>
    <submittedName>
        <fullName evidence="4">DUF4232 domain-containing protein</fullName>
    </submittedName>
</protein>
<dbReference type="EMBL" id="CP073249">
    <property type="protein sequence ID" value="QUF01427.1"/>
    <property type="molecule type" value="Genomic_DNA"/>
</dbReference>
<organism evidence="4 5">
    <name type="scientific">Actinosynnema pretiosum subsp. pretiosum</name>
    <dbReference type="NCBI Taxonomy" id="103721"/>
    <lineage>
        <taxon>Bacteria</taxon>
        <taxon>Bacillati</taxon>
        <taxon>Actinomycetota</taxon>
        <taxon>Actinomycetes</taxon>
        <taxon>Pseudonocardiales</taxon>
        <taxon>Pseudonocardiaceae</taxon>
        <taxon>Actinosynnema</taxon>
    </lineage>
</organism>
<feature type="chain" id="PRO_5041321629" evidence="2">
    <location>
        <begin position="20"/>
        <end position="224"/>
    </location>
</feature>
<dbReference type="AlphaFoldDB" id="A0AA45R178"/>
<feature type="signal peptide" evidence="2">
    <location>
        <begin position="1"/>
        <end position="19"/>
    </location>
</feature>
<evidence type="ECO:0000259" key="3">
    <source>
        <dbReference type="Pfam" id="PF14016"/>
    </source>
</evidence>
<evidence type="ECO:0000256" key="2">
    <source>
        <dbReference type="SAM" id="SignalP"/>
    </source>
</evidence>
<feature type="compositionally biased region" description="Pro residues" evidence="1">
    <location>
        <begin position="72"/>
        <end position="81"/>
    </location>
</feature>
<evidence type="ECO:0000256" key="1">
    <source>
        <dbReference type="SAM" id="MobiDB-lite"/>
    </source>
</evidence>
<evidence type="ECO:0000313" key="5">
    <source>
        <dbReference type="Proteomes" id="UP000677152"/>
    </source>
</evidence>
<accession>A0AA45R178</accession>
<feature type="compositionally biased region" description="Low complexity" evidence="1">
    <location>
        <begin position="38"/>
        <end position="56"/>
    </location>
</feature>
<gene>
    <name evidence="4" type="ORF">KCV87_17765</name>
</gene>